<dbReference type="SMART" id="SM00993">
    <property type="entry name" value="YL1_C"/>
    <property type="match status" value="1"/>
</dbReference>
<feature type="domain" description="Vps72/YL1 C-terminal" evidence="3">
    <location>
        <begin position="296"/>
        <end position="325"/>
    </location>
</feature>
<name>A0A9W7XLV3_9FUNG</name>
<organism evidence="4 5">
    <name type="scientific">Coemansia asiatica</name>
    <dbReference type="NCBI Taxonomy" id="1052880"/>
    <lineage>
        <taxon>Eukaryota</taxon>
        <taxon>Fungi</taxon>
        <taxon>Fungi incertae sedis</taxon>
        <taxon>Zoopagomycota</taxon>
        <taxon>Kickxellomycotina</taxon>
        <taxon>Kickxellomycetes</taxon>
        <taxon>Kickxellales</taxon>
        <taxon>Kickxellaceae</taxon>
        <taxon>Coemansia</taxon>
    </lineage>
</organism>
<gene>
    <name evidence="4" type="ORF">LPJ64_002584</name>
</gene>
<feature type="region of interest" description="Disordered" evidence="2">
    <location>
        <begin position="119"/>
        <end position="144"/>
    </location>
</feature>
<evidence type="ECO:0000256" key="1">
    <source>
        <dbReference type="ARBA" id="ARBA00006832"/>
    </source>
</evidence>
<sequence>MTATALSAERPRRQNAGNKMYAMIEEERAKMQNGQSLENDDEDEDFSRNVDEEDIIDSDFAETDSEDEKQEDDQAKAAETMLERAERRKQRKAAKKRLIVPRFAHTTIARKTRIKEIRKTQDEDDEKVIGARKAKNGESAAAPLPVRVSSRTSAVRKAQETEALEQEREFMAEIKRSRKGHKRSREEDSTKLRALTQEQLLEEAKQTEIENLEKLQTYQEIEAEDKRQQRRMASRKTPLIIRPVAHFRSFSEKINVNDKQSEVSRVVRTEYALEKLDDSNYPLNPWKHKVSVYPLKICPVTGLPARYFHPKARVPYANARAYRVLEDMVLGEHAFFYDIGAWSSTAIADN</sequence>
<accession>A0A9W7XLV3</accession>
<protein>
    <recommendedName>
        <fullName evidence="3">Vps72/YL1 C-terminal domain-containing protein</fullName>
    </recommendedName>
</protein>
<reference evidence="4" key="1">
    <citation type="submission" date="2022-07" db="EMBL/GenBank/DDBJ databases">
        <title>Phylogenomic reconstructions and comparative analyses of Kickxellomycotina fungi.</title>
        <authorList>
            <person name="Reynolds N.K."/>
            <person name="Stajich J.E."/>
            <person name="Barry K."/>
            <person name="Grigoriev I.V."/>
            <person name="Crous P."/>
            <person name="Smith M.E."/>
        </authorList>
    </citation>
    <scope>NUCLEOTIDE SEQUENCE</scope>
    <source>
        <strain evidence="4">NBRC 105413</strain>
    </source>
</reference>
<dbReference type="Proteomes" id="UP001145021">
    <property type="component" value="Unassembled WGS sequence"/>
</dbReference>
<feature type="compositionally biased region" description="Acidic residues" evidence="2">
    <location>
        <begin position="38"/>
        <end position="71"/>
    </location>
</feature>
<dbReference type="GO" id="GO:0005634">
    <property type="term" value="C:nucleus"/>
    <property type="evidence" value="ECO:0007669"/>
    <property type="project" value="TreeGrafter"/>
</dbReference>
<proteinExistence type="inferred from homology"/>
<feature type="region of interest" description="Disordered" evidence="2">
    <location>
        <begin position="1"/>
        <end position="97"/>
    </location>
</feature>
<evidence type="ECO:0000256" key="2">
    <source>
        <dbReference type="SAM" id="MobiDB-lite"/>
    </source>
</evidence>
<evidence type="ECO:0000259" key="3">
    <source>
        <dbReference type="SMART" id="SM00993"/>
    </source>
</evidence>
<evidence type="ECO:0000313" key="5">
    <source>
        <dbReference type="Proteomes" id="UP001145021"/>
    </source>
</evidence>
<dbReference type="Pfam" id="PF05764">
    <property type="entry name" value="YL1"/>
    <property type="match status" value="1"/>
</dbReference>
<feature type="compositionally biased region" description="Basic residues" evidence="2">
    <location>
        <begin position="87"/>
        <end position="97"/>
    </location>
</feature>
<dbReference type="PANTHER" id="PTHR13275">
    <property type="entry name" value="YL-1 PROTEIN TRANSCRIPTION FACTOR-LIKE 1"/>
    <property type="match status" value="1"/>
</dbReference>
<comment type="caution">
    <text evidence="4">The sequence shown here is derived from an EMBL/GenBank/DDBJ whole genome shotgun (WGS) entry which is preliminary data.</text>
</comment>
<dbReference type="Pfam" id="PF08265">
    <property type="entry name" value="YL1_C"/>
    <property type="match status" value="1"/>
</dbReference>
<comment type="similarity">
    <text evidence="1">Belongs to the VPS72/YL1 family.</text>
</comment>
<dbReference type="InterPro" id="IPR013272">
    <property type="entry name" value="Vps72/YL1_C"/>
</dbReference>
<dbReference type="AlphaFoldDB" id="A0A9W7XLV3"/>
<dbReference type="PANTHER" id="PTHR13275:SF4">
    <property type="entry name" value="VACUOLAR PROTEIN SORTING-ASSOCIATED PROTEIN 72 HOMOLOG"/>
    <property type="match status" value="1"/>
</dbReference>
<feature type="compositionally biased region" description="Basic and acidic residues" evidence="2">
    <location>
        <begin position="72"/>
        <end position="86"/>
    </location>
</feature>
<dbReference type="InterPro" id="IPR046757">
    <property type="entry name" value="YL1_N"/>
</dbReference>
<keyword evidence="5" id="KW-1185">Reference proteome</keyword>
<evidence type="ECO:0000313" key="4">
    <source>
        <dbReference type="EMBL" id="KAJ1645877.1"/>
    </source>
</evidence>
<dbReference type="EMBL" id="JANBOH010000085">
    <property type="protein sequence ID" value="KAJ1645877.1"/>
    <property type="molecule type" value="Genomic_DNA"/>
</dbReference>